<proteinExistence type="predicted"/>
<reference evidence="3 4" key="1">
    <citation type="journal article" date="2018" name="Sci. Rep.">
        <title>Genomic signatures of local adaptation to the degree of environmental predictability in rotifers.</title>
        <authorList>
            <person name="Franch-Gras L."/>
            <person name="Hahn C."/>
            <person name="Garcia-Roger E.M."/>
            <person name="Carmona M.J."/>
            <person name="Serra M."/>
            <person name="Gomez A."/>
        </authorList>
    </citation>
    <scope>NUCLEOTIDE SEQUENCE [LARGE SCALE GENOMIC DNA]</scope>
    <source>
        <strain evidence="3">HYR1</strain>
    </source>
</reference>
<dbReference type="Proteomes" id="UP000276133">
    <property type="component" value="Unassembled WGS sequence"/>
</dbReference>
<dbReference type="OrthoDB" id="429813at2759"/>
<dbReference type="AlphaFoldDB" id="A0A3M7RQF8"/>
<accession>A0A3M7RQF8</accession>
<evidence type="ECO:0000256" key="1">
    <source>
        <dbReference type="SAM" id="Phobius"/>
    </source>
</evidence>
<organism evidence="3 4">
    <name type="scientific">Brachionus plicatilis</name>
    <name type="common">Marine rotifer</name>
    <name type="synonym">Brachionus muelleri</name>
    <dbReference type="NCBI Taxonomy" id="10195"/>
    <lineage>
        <taxon>Eukaryota</taxon>
        <taxon>Metazoa</taxon>
        <taxon>Spiralia</taxon>
        <taxon>Gnathifera</taxon>
        <taxon>Rotifera</taxon>
        <taxon>Eurotatoria</taxon>
        <taxon>Monogononta</taxon>
        <taxon>Pseudotrocha</taxon>
        <taxon>Ploima</taxon>
        <taxon>Brachionidae</taxon>
        <taxon>Brachionus</taxon>
    </lineage>
</organism>
<dbReference type="STRING" id="10195.A0A3M7RQF8"/>
<evidence type="ECO:0000313" key="3">
    <source>
        <dbReference type="EMBL" id="RNA25772.1"/>
    </source>
</evidence>
<evidence type="ECO:0000313" key="4">
    <source>
        <dbReference type="Proteomes" id="UP000276133"/>
    </source>
</evidence>
<keyword evidence="1" id="KW-0812">Transmembrane</keyword>
<feature type="transmembrane region" description="Helical" evidence="1">
    <location>
        <begin position="80"/>
        <end position="97"/>
    </location>
</feature>
<dbReference type="InterPro" id="IPR033640">
    <property type="entry name" value="FAR_C"/>
</dbReference>
<dbReference type="Pfam" id="PF03015">
    <property type="entry name" value="Sterile"/>
    <property type="match status" value="1"/>
</dbReference>
<keyword evidence="1" id="KW-0472">Membrane</keyword>
<sequence>MLGSIEYLTELDLKCNYESIIALRNSSLENDSQVFYFDPRTIHWPTYIENYLIGTKKYLLNEDLHGVPAAKKHLKTLRNIRWLANIIIGVLIWRLLIAKSQPARNLWYLVLNLAAKFVRFFRISSTMIKH</sequence>
<evidence type="ECO:0000259" key="2">
    <source>
        <dbReference type="Pfam" id="PF03015"/>
    </source>
</evidence>
<dbReference type="EMBL" id="REGN01002860">
    <property type="protein sequence ID" value="RNA25772.1"/>
    <property type="molecule type" value="Genomic_DNA"/>
</dbReference>
<protein>
    <submittedName>
        <fullName evidence="3">Fatty acyl-reductase 1-like</fullName>
    </submittedName>
</protein>
<feature type="domain" description="Fatty acyl-CoA reductase C-terminal" evidence="2">
    <location>
        <begin position="5"/>
        <end position="62"/>
    </location>
</feature>
<name>A0A3M7RQF8_BRAPC</name>
<keyword evidence="1" id="KW-1133">Transmembrane helix</keyword>
<comment type="caution">
    <text evidence="3">The sequence shown here is derived from an EMBL/GenBank/DDBJ whole genome shotgun (WGS) entry which is preliminary data.</text>
</comment>
<gene>
    <name evidence="3" type="ORF">BpHYR1_052952</name>
</gene>
<keyword evidence="4" id="KW-1185">Reference proteome</keyword>